<dbReference type="EnsemblPlants" id="KEH42345">
    <property type="protein sequence ID" value="KEH42345"/>
    <property type="gene ID" value="MTR_1g067690"/>
</dbReference>
<reference evidence="1 3" key="2">
    <citation type="journal article" date="2014" name="BMC Genomics">
        <title>An improved genome release (version Mt4.0) for the model legume Medicago truncatula.</title>
        <authorList>
            <person name="Tang H."/>
            <person name="Krishnakumar V."/>
            <person name="Bidwell S."/>
            <person name="Rosen B."/>
            <person name="Chan A."/>
            <person name="Zhou S."/>
            <person name="Gentzbittel L."/>
            <person name="Childs K.L."/>
            <person name="Yandell M."/>
            <person name="Gundlach H."/>
            <person name="Mayer K.F."/>
            <person name="Schwartz D.C."/>
            <person name="Town C.D."/>
        </authorList>
    </citation>
    <scope>GENOME REANNOTATION</scope>
    <source>
        <strain evidence="1">A17</strain>
        <strain evidence="2 3">cv. Jemalong A17</strain>
    </source>
</reference>
<evidence type="ECO:0000313" key="3">
    <source>
        <dbReference type="Proteomes" id="UP000002051"/>
    </source>
</evidence>
<reference evidence="2" key="3">
    <citation type="submission" date="2015-04" db="UniProtKB">
        <authorList>
            <consortium name="EnsemblPlants"/>
        </authorList>
    </citation>
    <scope>IDENTIFICATION</scope>
    <source>
        <strain evidence="2">cv. Jemalong A17</strain>
    </source>
</reference>
<dbReference type="HOGENOM" id="CLU_2254083_0_0_1"/>
<name>A0A072VWA1_MEDTR</name>
<reference evidence="1 3" key="1">
    <citation type="journal article" date="2011" name="Nature">
        <title>The Medicago genome provides insight into the evolution of rhizobial symbioses.</title>
        <authorList>
            <person name="Young N.D."/>
            <person name="Debelle F."/>
            <person name="Oldroyd G.E."/>
            <person name="Geurts R."/>
            <person name="Cannon S.B."/>
            <person name="Udvardi M.K."/>
            <person name="Benedito V.A."/>
            <person name="Mayer K.F."/>
            <person name="Gouzy J."/>
            <person name="Schoof H."/>
            <person name="Van de Peer Y."/>
            <person name="Proost S."/>
            <person name="Cook D.R."/>
            <person name="Meyers B.C."/>
            <person name="Spannagl M."/>
            <person name="Cheung F."/>
            <person name="De Mita S."/>
            <person name="Krishnakumar V."/>
            <person name="Gundlach H."/>
            <person name="Zhou S."/>
            <person name="Mudge J."/>
            <person name="Bharti A.K."/>
            <person name="Murray J.D."/>
            <person name="Naoumkina M.A."/>
            <person name="Rosen B."/>
            <person name="Silverstein K.A."/>
            <person name="Tang H."/>
            <person name="Rombauts S."/>
            <person name="Zhao P.X."/>
            <person name="Zhou P."/>
            <person name="Barbe V."/>
            <person name="Bardou P."/>
            <person name="Bechner M."/>
            <person name="Bellec A."/>
            <person name="Berger A."/>
            <person name="Berges H."/>
            <person name="Bidwell S."/>
            <person name="Bisseling T."/>
            <person name="Choisne N."/>
            <person name="Couloux A."/>
            <person name="Denny R."/>
            <person name="Deshpande S."/>
            <person name="Dai X."/>
            <person name="Doyle J.J."/>
            <person name="Dudez A.M."/>
            <person name="Farmer A.D."/>
            <person name="Fouteau S."/>
            <person name="Franken C."/>
            <person name="Gibelin C."/>
            <person name="Gish J."/>
            <person name="Goldstein S."/>
            <person name="Gonzalez A.J."/>
            <person name="Green P.J."/>
            <person name="Hallab A."/>
            <person name="Hartog M."/>
            <person name="Hua A."/>
            <person name="Humphray S.J."/>
            <person name="Jeong D.H."/>
            <person name="Jing Y."/>
            <person name="Jocker A."/>
            <person name="Kenton S.M."/>
            <person name="Kim D.J."/>
            <person name="Klee K."/>
            <person name="Lai H."/>
            <person name="Lang C."/>
            <person name="Lin S."/>
            <person name="Macmil S.L."/>
            <person name="Magdelenat G."/>
            <person name="Matthews L."/>
            <person name="McCorrison J."/>
            <person name="Monaghan E.L."/>
            <person name="Mun J.H."/>
            <person name="Najar F.Z."/>
            <person name="Nicholson C."/>
            <person name="Noirot C."/>
            <person name="O'Bleness M."/>
            <person name="Paule C.R."/>
            <person name="Poulain J."/>
            <person name="Prion F."/>
            <person name="Qin B."/>
            <person name="Qu C."/>
            <person name="Retzel E.F."/>
            <person name="Riddle C."/>
            <person name="Sallet E."/>
            <person name="Samain S."/>
            <person name="Samson N."/>
            <person name="Sanders I."/>
            <person name="Saurat O."/>
            <person name="Scarpelli C."/>
            <person name="Schiex T."/>
            <person name="Segurens B."/>
            <person name="Severin A.J."/>
            <person name="Sherrier D.J."/>
            <person name="Shi R."/>
            <person name="Sims S."/>
            <person name="Singer S.R."/>
            <person name="Sinharoy S."/>
            <person name="Sterck L."/>
            <person name="Viollet A."/>
            <person name="Wang B.B."/>
            <person name="Wang K."/>
            <person name="Wang M."/>
            <person name="Wang X."/>
            <person name="Warfsmann J."/>
            <person name="Weissenbach J."/>
            <person name="White D.D."/>
            <person name="White J.D."/>
            <person name="Wiley G.B."/>
            <person name="Wincker P."/>
            <person name="Xing Y."/>
            <person name="Yang L."/>
            <person name="Yao Z."/>
            <person name="Ying F."/>
            <person name="Zhai J."/>
            <person name="Zhou L."/>
            <person name="Zuber A."/>
            <person name="Denarie J."/>
            <person name="Dixon R.A."/>
            <person name="May G.D."/>
            <person name="Schwartz D.C."/>
            <person name="Rogers J."/>
            <person name="Quetier F."/>
            <person name="Town C.D."/>
            <person name="Roe B.A."/>
        </authorList>
    </citation>
    <scope>NUCLEOTIDE SEQUENCE [LARGE SCALE GENOMIC DNA]</scope>
    <source>
        <strain evidence="1">A17</strain>
        <strain evidence="2 3">cv. Jemalong A17</strain>
    </source>
</reference>
<dbReference type="AlphaFoldDB" id="A0A072VWA1"/>
<dbReference type="Proteomes" id="UP000002051">
    <property type="component" value="Unassembled WGS sequence"/>
</dbReference>
<protein>
    <submittedName>
        <fullName evidence="1 2">Uncharacterized protein</fullName>
    </submittedName>
</protein>
<accession>A0A072VWA1</accession>
<sequence length="104" mass="11851">MVEDIDNYSNHPLKTHKNDTIFIGWKIPRDGWIKLNCDGAYKDSLGLAGCGCLFWNSDGRWLKGENQYQWQSDHLNASYTRALKVELAGWSKLTKVSQVYLNGG</sequence>
<evidence type="ECO:0000313" key="1">
    <source>
        <dbReference type="EMBL" id="KEH42345.1"/>
    </source>
</evidence>
<evidence type="ECO:0000313" key="2">
    <source>
        <dbReference type="EnsemblPlants" id="KEH42345"/>
    </source>
</evidence>
<proteinExistence type="predicted"/>
<gene>
    <name evidence="1" type="ordered locus">MTR_1g067690</name>
</gene>
<dbReference type="EMBL" id="CM001217">
    <property type="protein sequence ID" value="KEH42345.1"/>
    <property type="molecule type" value="Genomic_DNA"/>
</dbReference>
<keyword evidence="3" id="KW-1185">Reference proteome</keyword>
<organism evidence="1 3">
    <name type="scientific">Medicago truncatula</name>
    <name type="common">Barrel medic</name>
    <name type="synonym">Medicago tribuloides</name>
    <dbReference type="NCBI Taxonomy" id="3880"/>
    <lineage>
        <taxon>Eukaryota</taxon>
        <taxon>Viridiplantae</taxon>
        <taxon>Streptophyta</taxon>
        <taxon>Embryophyta</taxon>
        <taxon>Tracheophyta</taxon>
        <taxon>Spermatophyta</taxon>
        <taxon>Magnoliopsida</taxon>
        <taxon>eudicotyledons</taxon>
        <taxon>Gunneridae</taxon>
        <taxon>Pentapetalae</taxon>
        <taxon>rosids</taxon>
        <taxon>fabids</taxon>
        <taxon>Fabales</taxon>
        <taxon>Fabaceae</taxon>
        <taxon>Papilionoideae</taxon>
        <taxon>50 kb inversion clade</taxon>
        <taxon>NPAAA clade</taxon>
        <taxon>Hologalegina</taxon>
        <taxon>IRL clade</taxon>
        <taxon>Trifolieae</taxon>
        <taxon>Medicago</taxon>
    </lineage>
</organism>